<feature type="compositionally biased region" description="Polar residues" evidence="7">
    <location>
        <begin position="1"/>
        <end position="16"/>
    </location>
</feature>
<keyword evidence="11" id="KW-1185">Reference proteome</keyword>
<feature type="compositionally biased region" description="Basic and acidic residues" evidence="7">
    <location>
        <begin position="18"/>
        <end position="41"/>
    </location>
</feature>
<feature type="compositionally biased region" description="Basic and acidic residues" evidence="7">
    <location>
        <begin position="262"/>
        <end position="277"/>
    </location>
</feature>
<dbReference type="InterPro" id="IPR044066">
    <property type="entry name" value="TRIAD_supradom"/>
</dbReference>
<dbReference type="Gene3D" id="2.20.25.20">
    <property type="match status" value="1"/>
</dbReference>
<dbReference type="Gene3D" id="3.30.40.10">
    <property type="entry name" value="Zinc/RING finger domain, C3HC4 (zinc finger)"/>
    <property type="match status" value="1"/>
</dbReference>
<evidence type="ECO:0000256" key="8">
    <source>
        <dbReference type="SAM" id="Phobius"/>
    </source>
</evidence>
<dbReference type="PROSITE" id="PS00518">
    <property type="entry name" value="ZF_RING_1"/>
    <property type="match status" value="1"/>
</dbReference>
<organism evidence="10 11">
    <name type="scientific">Rotaria magnacalcarata</name>
    <dbReference type="NCBI Taxonomy" id="392030"/>
    <lineage>
        <taxon>Eukaryota</taxon>
        <taxon>Metazoa</taxon>
        <taxon>Spiralia</taxon>
        <taxon>Gnathifera</taxon>
        <taxon>Rotifera</taxon>
        <taxon>Eurotatoria</taxon>
        <taxon>Bdelloidea</taxon>
        <taxon>Philodinida</taxon>
        <taxon>Philodinidae</taxon>
        <taxon>Rotaria</taxon>
    </lineage>
</organism>
<dbReference type="GO" id="GO:0008270">
    <property type="term" value="F:zinc ion binding"/>
    <property type="evidence" value="ECO:0007669"/>
    <property type="project" value="UniProtKB-KW"/>
</dbReference>
<dbReference type="GO" id="GO:0016740">
    <property type="term" value="F:transferase activity"/>
    <property type="evidence" value="ECO:0007669"/>
    <property type="project" value="UniProtKB-KW"/>
</dbReference>
<comment type="caution">
    <text evidence="10">The sequence shown here is derived from an EMBL/GenBank/DDBJ whole genome shotgun (WGS) entry which is preliminary data.</text>
</comment>
<protein>
    <recommendedName>
        <fullName evidence="9">RING-type domain-containing protein</fullName>
    </recommendedName>
</protein>
<feature type="transmembrane region" description="Helical" evidence="8">
    <location>
        <begin position="523"/>
        <end position="553"/>
    </location>
</feature>
<keyword evidence="6" id="KW-0862">Zinc</keyword>
<dbReference type="GO" id="GO:0003677">
    <property type="term" value="F:DNA binding"/>
    <property type="evidence" value="ECO:0007669"/>
    <property type="project" value="InterPro"/>
</dbReference>
<dbReference type="SUPFAM" id="SSF57850">
    <property type="entry name" value="RING/U-box"/>
    <property type="match status" value="2"/>
</dbReference>
<dbReference type="Pfam" id="PF01485">
    <property type="entry name" value="IBR"/>
    <property type="match status" value="1"/>
</dbReference>
<feature type="compositionally biased region" description="Polar residues" evidence="7">
    <location>
        <begin position="288"/>
        <end position="298"/>
    </location>
</feature>
<evidence type="ECO:0000256" key="3">
    <source>
        <dbReference type="ARBA" id="ARBA00022737"/>
    </source>
</evidence>
<keyword evidence="8" id="KW-1133">Transmembrane helix</keyword>
<dbReference type="EMBL" id="CAJOBG010000114">
    <property type="protein sequence ID" value="CAF3759749.1"/>
    <property type="molecule type" value="Genomic_DNA"/>
</dbReference>
<proteinExistence type="predicted"/>
<dbReference type="Pfam" id="PF22191">
    <property type="entry name" value="IBR_1"/>
    <property type="match status" value="1"/>
</dbReference>
<keyword evidence="2" id="KW-0479">Metal-binding</keyword>
<evidence type="ECO:0000256" key="4">
    <source>
        <dbReference type="ARBA" id="ARBA00022771"/>
    </source>
</evidence>
<dbReference type="InterPro" id="IPR002867">
    <property type="entry name" value="IBR_dom"/>
</dbReference>
<dbReference type="AlphaFoldDB" id="A0A818YT79"/>
<dbReference type="SMART" id="SM00647">
    <property type="entry name" value="IBR"/>
    <property type="match status" value="2"/>
</dbReference>
<dbReference type="InterPro" id="IPR017907">
    <property type="entry name" value="Znf_RING_CS"/>
</dbReference>
<dbReference type="Gene3D" id="1.20.120.1750">
    <property type="match status" value="1"/>
</dbReference>
<evidence type="ECO:0000313" key="11">
    <source>
        <dbReference type="Proteomes" id="UP000663866"/>
    </source>
</evidence>
<reference evidence="10" key="1">
    <citation type="submission" date="2021-02" db="EMBL/GenBank/DDBJ databases">
        <authorList>
            <person name="Nowell W R."/>
        </authorList>
    </citation>
    <scope>NUCLEOTIDE SEQUENCE</scope>
</reference>
<feature type="region of interest" description="Disordered" evidence="7">
    <location>
        <begin position="1"/>
        <end position="131"/>
    </location>
</feature>
<dbReference type="Proteomes" id="UP000663866">
    <property type="component" value="Unassembled WGS sequence"/>
</dbReference>
<keyword evidence="8" id="KW-0812">Transmembrane</keyword>
<keyword evidence="1" id="KW-0808">Transferase</keyword>
<dbReference type="PANTHER" id="PTHR13468">
    <property type="entry name" value="DEK PROTEIN"/>
    <property type="match status" value="1"/>
</dbReference>
<dbReference type="PROSITE" id="PS51873">
    <property type="entry name" value="TRIAD"/>
    <property type="match status" value="1"/>
</dbReference>
<evidence type="ECO:0000256" key="2">
    <source>
        <dbReference type="ARBA" id="ARBA00022723"/>
    </source>
</evidence>
<dbReference type="PANTHER" id="PTHR13468:SF1">
    <property type="entry name" value="PROTEIN DEK"/>
    <property type="match status" value="1"/>
</dbReference>
<dbReference type="CDD" id="cd20352">
    <property type="entry name" value="Rcat_RBR_RNF144"/>
    <property type="match status" value="1"/>
</dbReference>
<evidence type="ECO:0000259" key="9">
    <source>
        <dbReference type="PROSITE" id="PS51873"/>
    </source>
</evidence>
<keyword evidence="8" id="KW-0472">Membrane</keyword>
<evidence type="ECO:0000256" key="7">
    <source>
        <dbReference type="SAM" id="MobiDB-lite"/>
    </source>
</evidence>
<dbReference type="InterPro" id="IPR044198">
    <property type="entry name" value="DEK"/>
</dbReference>
<accession>A0A818YT79</accession>
<keyword evidence="5" id="KW-0833">Ubl conjugation pathway</keyword>
<evidence type="ECO:0000256" key="5">
    <source>
        <dbReference type="ARBA" id="ARBA00022786"/>
    </source>
</evidence>
<feature type="compositionally biased region" description="Basic and acidic residues" evidence="7">
    <location>
        <begin position="68"/>
        <end position="79"/>
    </location>
</feature>
<gene>
    <name evidence="10" type="ORF">OVN521_LOCUS1615</name>
</gene>
<dbReference type="GO" id="GO:2000779">
    <property type="term" value="P:regulation of double-strand break repair"/>
    <property type="evidence" value="ECO:0007669"/>
    <property type="project" value="TreeGrafter"/>
</dbReference>
<feature type="compositionally biased region" description="Basic residues" evidence="7">
    <location>
        <begin position="237"/>
        <end position="253"/>
    </location>
</feature>
<dbReference type="GO" id="GO:0005634">
    <property type="term" value="C:nucleus"/>
    <property type="evidence" value="ECO:0007669"/>
    <property type="project" value="TreeGrafter"/>
</dbReference>
<feature type="compositionally biased region" description="Basic and acidic residues" evidence="7">
    <location>
        <begin position="310"/>
        <end position="321"/>
    </location>
</feature>
<feature type="domain" description="RING-type" evidence="9">
    <location>
        <begin position="299"/>
        <end position="511"/>
    </location>
</feature>
<name>A0A818YT79_9BILA</name>
<evidence type="ECO:0000256" key="1">
    <source>
        <dbReference type="ARBA" id="ARBA00022679"/>
    </source>
</evidence>
<dbReference type="GO" id="GO:0042393">
    <property type="term" value="F:histone binding"/>
    <property type="evidence" value="ECO:0007669"/>
    <property type="project" value="TreeGrafter"/>
</dbReference>
<dbReference type="InterPro" id="IPR013083">
    <property type="entry name" value="Znf_RING/FYVE/PHD"/>
</dbReference>
<keyword evidence="3" id="KW-0677">Repeat</keyword>
<feature type="region of interest" description="Disordered" evidence="7">
    <location>
        <begin position="235"/>
        <end position="321"/>
    </location>
</feature>
<sequence length="602" mass="68739">MISVADSNMNKETTTINEEDKTAIEEAKEMTSMETDKKDQEESAVASPDEANTSKDEQTTNTEESEKEGDGDVSSKSESEMTDSEGDAQPLFEQPIILDGKRSRRPTSRLDISDSLPAKKELTIPQGHGKPLGEIEYINYQITHASTDALSRMRTICFGRRGNQSTMRKHLREFKGFEFSRDSEEYEKHLNHLVKLKKDQLKSISNILGLPAAGRNTDHAERILNFLLEPLDEGKRVQGKKSTGRTPKKRSHNSKGSIDTDQETKNEKPELNHDVDYANKAGKKPSNKRPSNEQTPTNSKRKKRTPAASDSKENQETTTVIDEHKHNDEEIVKCVRQYCISQISIPLALIKCPNTECHSSLSSNEIRILLTDSQFQLYKKRLFEHEVTNDPRLLFCPQVNCDHVLILPEEQINSTEQAITCTQCQTTFCLKCRCQWHPNQPCSDLLTPDEMNAESNIKRCVRCRFPLERTDGCAQITCINCKHMFCWYCLKSLDNDFFLLHYERGPCRNRLGHSRASLFLHRLLVVGLFIVLTILVILASPLLMLMAPCLICYRYKQLKNYFNNSTMWRRTVQEENASTIEQQPIISLLPSWNLDTCNISTV</sequence>
<evidence type="ECO:0000313" key="10">
    <source>
        <dbReference type="EMBL" id="CAF3759749.1"/>
    </source>
</evidence>
<evidence type="ECO:0000256" key="6">
    <source>
        <dbReference type="ARBA" id="ARBA00022833"/>
    </source>
</evidence>
<keyword evidence="4" id="KW-0863">Zinc-finger</keyword>
<dbReference type="GO" id="GO:0006325">
    <property type="term" value="P:chromatin organization"/>
    <property type="evidence" value="ECO:0007669"/>
    <property type="project" value="InterPro"/>
</dbReference>